<dbReference type="EMBL" id="CAJVQB010008892">
    <property type="protein sequence ID" value="CAG8724302.1"/>
    <property type="molecule type" value="Genomic_DNA"/>
</dbReference>
<comment type="caution">
    <text evidence="1">The sequence shown here is derived from an EMBL/GenBank/DDBJ whole genome shotgun (WGS) entry which is preliminary data.</text>
</comment>
<proteinExistence type="predicted"/>
<organism evidence="1 2">
    <name type="scientific">Gigaspora margarita</name>
    <dbReference type="NCBI Taxonomy" id="4874"/>
    <lineage>
        <taxon>Eukaryota</taxon>
        <taxon>Fungi</taxon>
        <taxon>Fungi incertae sedis</taxon>
        <taxon>Mucoromycota</taxon>
        <taxon>Glomeromycotina</taxon>
        <taxon>Glomeromycetes</taxon>
        <taxon>Diversisporales</taxon>
        <taxon>Gigasporaceae</taxon>
        <taxon>Gigaspora</taxon>
    </lineage>
</organism>
<gene>
    <name evidence="1" type="ORF">GMARGA_LOCUS13792</name>
</gene>
<sequence>MQLSDTLPKEASCFPRCQAFDNAKSYMTYVPNALVAKNMNLSSARKEKKIGSTSYFCERIKYDQSIVFPLDYYIPELHKEAKELKQGLSKRGLWLEKGLKLKEAQELISQQPDFLAQKG</sequence>
<name>A0ABN7V324_GIGMA</name>
<keyword evidence="2" id="KW-1185">Reference proteome</keyword>
<reference evidence="1 2" key="1">
    <citation type="submission" date="2021-06" db="EMBL/GenBank/DDBJ databases">
        <authorList>
            <person name="Kallberg Y."/>
            <person name="Tangrot J."/>
            <person name="Rosling A."/>
        </authorList>
    </citation>
    <scope>NUCLEOTIDE SEQUENCE [LARGE SCALE GENOMIC DNA]</scope>
    <source>
        <strain evidence="1 2">120-4 pot B 10/14</strain>
    </source>
</reference>
<evidence type="ECO:0000313" key="1">
    <source>
        <dbReference type="EMBL" id="CAG8724302.1"/>
    </source>
</evidence>
<dbReference type="Proteomes" id="UP000789901">
    <property type="component" value="Unassembled WGS sequence"/>
</dbReference>
<protein>
    <submittedName>
        <fullName evidence="1">35886_t:CDS:1</fullName>
    </submittedName>
</protein>
<accession>A0ABN7V324</accession>
<evidence type="ECO:0000313" key="2">
    <source>
        <dbReference type="Proteomes" id="UP000789901"/>
    </source>
</evidence>